<organism evidence="3 4">
    <name type="scientific">Kitasatospora arboriphila</name>
    <dbReference type="NCBI Taxonomy" id="258052"/>
    <lineage>
        <taxon>Bacteria</taxon>
        <taxon>Bacillati</taxon>
        <taxon>Actinomycetota</taxon>
        <taxon>Actinomycetes</taxon>
        <taxon>Kitasatosporales</taxon>
        <taxon>Streptomycetaceae</taxon>
        <taxon>Kitasatospora</taxon>
    </lineage>
</organism>
<feature type="signal peptide" evidence="1">
    <location>
        <begin position="1"/>
        <end position="21"/>
    </location>
</feature>
<evidence type="ECO:0000313" key="4">
    <source>
        <dbReference type="Proteomes" id="UP001499987"/>
    </source>
</evidence>
<evidence type="ECO:0000313" key="3">
    <source>
        <dbReference type="EMBL" id="GAA1104245.1"/>
    </source>
</evidence>
<comment type="caution">
    <text evidence="3">The sequence shown here is derived from an EMBL/GenBank/DDBJ whole genome shotgun (WGS) entry which is preliminary data.</text>
</comment>
<reference evidence="3 4" key="1">
    <citation type="journal article" date="2019" name="Int. J. Syst. Evol. Microbiol.">
        <title>The Global Catalogue of Microorganisms (GCM) 10K type strain sequencing project: providing services to taxonomists for standard genome sequencing and annotation.</title>
        <authorList>
            <consortium name="The Broad Institute Genomics Platform"/>
            <consortium name="The Broad Institute Genome Sequencing Center for Infectious Disease"/>
            <person name="Wu L."/>
            <person name="Ma J."/>
        </authorList>
    </citation>
    <scope>NUCLEOTIDE SEQUENCE [LARGE SCALE GENOMIC DNA]</scope>
    <source>
        <strain evidence="3 4">JCM 13002</strain>
    </source>
</reference>
<feature type="chain" id="PRO_5045077890" description="GH16 domain-containing protein" evidence="1">
    <location>
        <begin position="22"/>
        <end position="267"/>
    </location>
</feature>
<keyword evidence="4" id="KW-1185">Reference proteome</keyword>
<dbReference type="SUPFAM" id="SSF49899">
    <property type="entry name" value="Concanavalin A-like lectins/glucanases"/>
    <property type="match status" value="1"/>
</dbReference>
<dbReference type="InterPro" id="IPR013320">
    <property type="entry name" value="ConA-like_dom_sf"/>
</dbReference>
<dbReference type="RefSeq" id="WP_344626210.1">
    <property type="nucleotide sequence ID" value="NZ_BAAALD010000061.1"/>
</dbReference>
<dbReference type="InterPro" id="IPR000757">
    <property type="entry name" value="Beta-glucanase-like"/>
</dbReference>
<dbReference type="Proteomes" id="UP001499987">
    <property type="component" value="Unassembled WGS sequence"/>
</dbReference>
<gene>
    <name evidence="3" type="ORF">GCM10009663_53170</name>
</gene>
<accession>A0ABN1TVI4</accession>
<dbReference type="Gene3D" id="2.60.120.200">
    <property type="match status" value="1"/>
</dbReference>
<dbReference type="EMBL" id="BAAALD010000061">
    <property type="protein sequence ID" value="GAA1104245.1"/>
    <property type="molecule type" value="Genomic_DNA"/>
</dbReference>
<proteinExistence type="predicted"/>
<protein>
    <recommendedName>
        <fullName evidence="2">GH16 domain-containing protein</fullName>
    </recommendedName>
</protein>
<feature type="domain" description="GH16" evidence="2">
    <location>
        <begin position="44"/>
        <end position="261"/>
    </location>
</feature>
<name>A0ABN1TVI4_9ACTN</name>
<dbReference type="PROSITE" id="PS51762">
    <property type="entry name" value="GH16_2"/>
    <property type="match status" value="1"/>
</dbReference>
<evidence type="ECO:0000256" key="1">
    <source>
        <dbReference type="SAM" id="SignalP"/>
    </source>
</evidence>
<sequence>MHPLHLLLAAALAAVPGGAHRAVPAPSRIVFMDTFATLDVGPGRTWGWQTAAYSRCTDSSDNPNAWKLDRLTTAALSTASGHLVITATPRPDGAWNTGLLTTGDSCGSGGDGVQVRTGDFLLAHIRLPQADTGTWPALWTWRDGHNEVDVFEWHADRPENIEFVNHVRSGDTVFTAPYVGAGKWIYIGARFGADNTTWYIGTDRNRLTAAFADHTGVGPDFAAYLILNLSVSDGAFHSRPPGSTPATLESDLVMIQRPAPVGLPDAP</sequence>
<keyword evidence="1" id="KW-0732">Signal</keyword>
<evidence type="ECO:0000259" key="2">
    <source>
        <dbReference type="PROSITE" id="PS51762"/>
    </source>
</evidence>